<dbReference type="PANTHER" id="PTHR35391:SF7">
    <property type="entry name" value="C2H2-TYPE DOMAIN-CONTAINING PROTEIN"/>
    <property type="match status" value="1"/>
</dbReference>
<keyword evidence="4" id="KW-1185">Reference proteome</keyword>
<dbReference type="RefSeq" id="XP_033384251.1">
    <property type="nucleotide sequence ID" value="XM_033527937.1"/>
</dbReference>
<dbReference type="PANTHER" id="PTHR35391">
    <property type="entry name" value="C2H2-TYPE DOMAIN-CONTAINING PROTEIN-RELATED"/>
    <property type="match status" value="1"/>
</dbReference>
<feature type="domain" description="Oxidoreductase acuF-like C2H2 type zinc-finger" evidence="2">
    <location>
        <begin position="351"/>
        <end position="380"/>
    </location>
</feature>
<feature type="compositionally biased region" description="Polar residues" evidence="1">
    <location>
        <begin position="507"/>
        <end position="517"/>
    </location>
</feature>
<gene>
    <name evidence="3" type="ORF">BU24DRAFT_422223</name>
</gene>
<dbReference type="AlphaFoldDB" id="A0A6A5XRU9"/>
<dbReference type="OrthoDB" id="3800350at2759"/>
<name>A0A6A5XRU9_9PLEO</name>
<feature type="region of interest" description="Disordered" evidence="1">
    <location>
        <begin position="121"/>
        <end position="145"/>
    </location>
</feature>
<accession>A0A6A5XRU9</accession>
<feature type="region of interest" description="Disordered" evidence="1">
    <location>
        <begin position="501"/>
        <end position="539"/>
    </location>
</feature>
<proteinExistence type="predicted"/>
<sequence>MPERAGYSDVPSSISTIYNSCLAHFRHLLFELSNDPRLTSSGLSRSLELYGRLRAWGEETRAMLPPSSRGSLEDTLRKNESTKEVAVDILTKLERQLRTAVELSQNQWRGAAAVSQPDYETYDGDETISLSSDSSDDNESVPAKSPRLNSVLRHIADDVDSLYQLSHLIIRPGFIRKYLHSTRGKDFDARVAPFYQYDIRHVEEKFQEWRQSKKGLDERELVTTPDVIVGRSAGSEPILIQRLALANTKRREQLLYWSRHPDRVESELDLAMDKSSVQHPTDSGSIQRDRTETESQYSKSIKTRHTFSNIAASDIFGKQTVAGTLYAETNVGNKRLNRVPPVPSSSRVVPSFECPYCHSMLDSQVMQSRQEWKKHIFRDLRPYVCTFESCSDPDKQYSTRRDWIYHEIQVHRRQWVCDEHDLKFESKALFSRHVVDRHSVIAAEQLPVLIDISERPLDGLDIVSCPLCPEKRRLMLLEPHIAEHLESIALFALSRDVEEDGGEDAQHVNSDWSSSTIDDPIELSVKGDDDDGENHDQHINSDVNVPIVFDPIDSKEQKDEDHSIDPSLFTVENSAPTYNKPESAQPIPPVVPAALSSKTFQQPMRIDISKVHETERIHDYQQQFPSNQIHDSQETADRDWAAGWSNLVPASQNRKIPTPPISTCFVVVV</sequence>
<dbReference type="InterPro" id="IPR058925">
    <property type="entry name" value="zf-C2H2_AcuF"/>
</dbReference>
<dbReference type="Pfam" id="PF26082">
    <property type="entry name" value="zf-C2H2_AcuF"/>
    <property type="match status" value="1"/>
</dbReference>
<feature type="region of interest" description="Disordered" evidence="1">
    <location>
        <begin position="271"/>
        <end position="299"/>
    </location>
</feature>
<evidence type="ECO:0000313" key="3">
    <source>
        <dbReference type="EMBL" id="KAF2015912.1"/>
    </source>
</evidence>
<dbReference type="EMBL" id="ML978069">
    <property type="protein sequence ID" value="KAF2015912.1"/>
    <property type="molecule type" value="Genomic_DNA"/>
</dbReference>
<dbReference type="Proteomes" id="UP000799778">
    <property type="component" value="Unassembled WGS sequence"/>
</dbReference>
<evidence type="ECO:0000259" key="2">
    <source>
        <dbReference type="Pfam" id="PF26082"/>
    </source>
</evidence>
<protein>
    <recommendedName>
        <fullName evidence="2">Oxidoreductase acuF-like C2H2 type zinc-finger domain-containing protein</fullName>
    </recommendedName>
</protein>
<evidence type="ECO:0000256" key="1">
    <source>
        <dbReference type="SAM" id="MobiDB-lite"/>
    </source>
</evidence>
<organism evidence="3 4">
    <name type="scientific">Aaosphaeria arxii CBS 175.79</name>
    <dbReference type="NCBI Taxonomy" id="1450172"/>
    <lineage>
        <taxon>Eukaryota</taxon>
        <taxon>Fungi</taxon>
        <taxon>Dikarya</taxon>
        <taxon>Ascomycota</taxon>
        <taxon>Pezizomycotina</taxon>
        <taxon>Dothideomycetes</taxon>
        <taxon>Pleosporomycetidae</taxon>
        <taxon>Pleosporales</taxon>
        <taxon>Pleosporales incertae sedis</taxon>
        <taxon>Aaosphaeria</taxon>
    </lineage>
</organism>
<evidence type="ECO:0000313" key="4">
    <source>
        <dbReference type="Proteomes" id="UP000799778"/>
    </source>
</evidence>
<feature type="compositionally biased region" description="Polar residues" evidence="1">
    <location>
        <begin position="275"/>
        <end position="286"/>
    </location>
</feature>
<reference evidence="3" key="1">
    <citation type="journal article" date="2020" name="Stud. Mycol.">
        <title>101 Dothideomycetes genomes: a test case for predicting lifestyles and emergence of pathogens.</title>
        <authorList>
            <person name="Haridas S."/>
            <person name="Albert R."/>
            <person name="Binder M."/>
            <person name="Bloem J."/>
            <person name="Labutti K."/>
            <person name="Salamov A."/>
            <person name="Andreopoulos B."/>
            <person name="Baker S."/>
            <person name="Barry K."/>
            <person name="Bills G."/>
            <person name="Bluhm B."/>
            <person name="Cannon C."/>
            <person name="Castanera R."/>
            <person name="Culley D."/>
            <person name="Daum C."/>
            <person name="Ezra D."/>
            <person name="Gonzalez J."/>
            <person name="Henrissat B."/>
            <person name="Kuo A."/>
            <person name="Liang C."/>
            <person name="Lipzen A."/>
            <person name="Lutzoni F."/>
            <person name="Magnuson J."/>
            <person name="Mondo S."/>
            <person name="Nolan M."/>
            <person name="Ohm R."/>
            <person name="Pangilinan J."/>
            <person name="Park H.-J."/>
            <person name="Ramirez L."/>
            <person name="Alfaro M."/>
            <person name="Sun H."/>
            <person name="Tritt A."/>
            <person name="Yoshinaga Y."/>
            <person name="Zwiers L.-H."/>
            <person name="Turgeon B."/>
            <person name="Goodwin S."/>
            <person name="Spatafora J."/>
            <person name="Crous P."/>
            <person name="Grigoriev I."/>
        </authorList>
    </citation>
    <scope>NUCLEOTIDE SEQUENCE</scope>
    <source>
        <strain evidence="3">CBS 175.79</strain>
    </source>
</reference>
<dbReference type="GeneID" id="54285334"/>